<reference evidence="2" key="1">
    <citation type="submission" date="2021-12" db="EMBL/GenBank/DDBJ databases">
        <authorList>
            <person name="Martin H S."/>
        </authorList>
    </citation>
    <scope>NUCLEOTIDE SEQUENCE</scope>
</reference>
<feature type="region of interest" description="Disordered" evidence="1">
    <location>
        <begin position="62"/>
        <end position="91"/>
    </location>
</feature>
<evidence type="ECO:0000313" key="2">
    <source>
        <dbReference type="EMBL" id="CAH0716041.1"/>
    </source>
</evidence>
<protein>
    <submittedName>
        <fullName evidence="2">Uncharacterized protein</fullName>
    </submittedName>
</protein>
<feature type="non-terminal residue" evidence="2">
    <location>
        <position position="311"/>
    </location>
</feature>
<gene>
    <name evidence="2" type="ORF">BINO364_LOCUS2881</name>
</gene>
<accession>A0A8J9Y790</accession>
<feature type="region of interest" description="Disordered" evidence="1">
    <location>
        <begin position="267"/>
        <end position="289"/>
    </location>
</feature>
<feature type="region of interest" description="Disordered" evidence="1">
    <location>
        <begin position="225"/>
        <end position="246"/>
    </location>
</feature>
<dbReference type="OrthoDB" id="6608749at2759"/>
<evidence type="ECO:0000313" key="3">
    <source>
        <dbReference type="Proteomes" id="UP000838878"/>
    </source>
</evidence>
<sequence>MTYLSDTSLPVFIGPPRVAYAYEDIRASGLPFVYTSCTNNFLYNWICVYVIILAPIMRKSGTGSTGRSGVTGKSGTSQIGKSTSKASSSFPSIGKLPNVASSSRKSYMTSSYISPKNKSSFGVIWLPTRKRNKHKDAVYNSHHNDHPDDRAPSMFNIMSGDSSNQETFLKKKEDESNLIIPERSGTLPVITGAGVGAGAVTSSEISPDIENKDPEEKQTFIKHDLDENKEHAGDTNDNENKSDKDYLENNKVDVLIKSEKGKLSDNVDSVFLRSPPPHKTRSNASTTNNEEEDCGIKCLYYTLQCCDCTVM</sequence>
<keyword evidence="3" id="KW-1185">Reference proteome</keyword>
<dbReference type="Proteomes" id="UP000838878">
    <property type="component" value="Chromosome 11"/>
</dbReference>
<dbReference type="AlphaFoldDB" id="A0A8J9Y790"/>
<organism evidence="2 3">
    <name type="scientific">Brenthis ino</name>
    <name type="common">lesser marbled fritillary</name>
    <dbReference type="NCBI Taxonomy" id="405034"/>
    <lineage>
        <taxon>Eukaryota</taxon>
        <taxon>Metazoa</taxon>
        <taxon>Ecdysozoa</taxon>
        <taxon>Arthropoda</taxon>
        <taxon>Hexapoda</taxon>
        <taxon>Insecta</taxon>
        <taxon>Pterygota</taxon>
        <taxon>Neoptera</taxon>
        <taxon>Endopterygota</taxon>
        <taxon>Lepidoptera</taxon>
        <taxon>Glossata</taxon>
        <taxon>Ditrysia</taxon>
        <taxon>Papilionoidea</taxon>
        <taxon>Nymphalidae</taxon>
        <taxon>Heliconiinae</taxon>
        <taxon>Argynnini</taxon>
        <taxon>Brenthis</taxon>
    </lineage>
</organism>
<proteinExistence type="predicted"/>
<evidence type="ECO:0000256" key="1">
    <source>
        <dbReference type="SAM" id="MobiDB-lite"/>
    </source>
</evidence>
<name>A0A8J9Y790_9NEOP</name>
<dbReference type="EMBL" id="OV170231">
    <property type="protein sequence ID" value="CAH0716041.1"/>
    <property type="molecule type" value="Genomic_DNA"/>
</dbReference>